<sequence>MEEKIIQRELYSELVENSLGKGQIVVLTGQRRVGKSYLLKSIKIDKESDTRNNVIYIDKEKREFDFISTYRELNDYIARQHNPSKHNFILIDEVQDIESFEKSVRSWRTEPNTDVIITGSNAHILSGDLTTLIGGRYRRIYILPLSYLDFLQFHNLTDGDDALAAYLNFGGLPGLIRFGLNDSGVRQYQLDVYNTALLKDVIMRNDIRNAVFLENLSKFIADNIGKPISANSISKYMKSQGEKVTPTAVGNYLKYLSDAYVMHYVNRFDIHGKLLLETNGKFYFEDHGIRNALVGGSRQGDIEKLIENVIYLHLLRLGYTVNVGHLMAGEVDFVCTHPENNNRIYIQASYLIASEETYKREFGTLHRINDNYPKYVISMTPLVTKNDDNGITHLSLRHFLTKGL</sequence>
<accession>A0AC61RAG6</accession>
<comment type="caution">
    <text evidence="1">The sequence shown here is derived from an EMBL/GenBank/DDBJ whole genome shotgun (WGS) entry which is preliminary data.</text>
</comment>
<reference evidence="1" key="1">
    <citation type="submission" date="2019-04" db="EMBL/GenBank/DDBJ databases">
        <title>Microbes associate with the intestines of laboratory mice.</title>
        <authorList>
            <person name="Navarre W."/>
            <person name="Wong E."/>
            <person name="Huang K."/>
            <person name="Tropini C."/>
            <person name="Ng K."/>
            <person name="Yu B."/>
        </authorList>
    </citation>
    <scope>NUCLEOTIDE SEQUENCE</scope>
    <source>
        <strain evidence="1">NM04_E33</strain>
    </source>
</reference>
<name>A0AC61RAG6_9BACT</name>
<keyword evidence="1" id="KW-0067">ATP-binding</keyword>
<evidence type="ECO:0000313" key="1">
    <source>
        <dbReference type="EMBL" id="TGY75966.1"/>
    </source>
</evidence>
<gene>
    <name evidence="1" type="ORF">E5331_19145</name>
</gene>
<keyword evidence="1" id="KW-0547">Nucleotide-binding</keyword>
<dbReference type="EMBL" id="SRYB01000047">
    <property type="protein sequence ID" value="TGY75966.1"/>
    <property type="molecule type" value="Genomic_DNA"/>
</dbReference>
<evidence type="ECO:0000313" key="2">
    <source>
        <dbReference type="Proteomes" id="UP000306319"/>
    </source>
</evidence>
<organism evidence="1 2">
    <name type="scientific">Lepagella muris</name>
    <dbReference type="NCBI Taxonomy" id="3032870"/>
    <lineage>
        <taxon>Bacteria</taxon>
        <taxon>Pseudomonadati</taxon>
        <taxon>Bacteroidota</taxon>
        <taxon>Bacteroidia</taxon>
        <taxon>Bacteroidales</taxon>
        <taxon>Muribaculaceae</taxon>
        <taxon>Lepagella</taxon>
    </lineage>
</organism>
<dbReference type="Proteomes" id="UP000306319">
    <property type="component" value="Unassembled WGS sequence"/>
</dbReference>
<proteinExistence type="predicted"/>
<keyword evidence="2" id="KW-1185">Reference proteome</keyword>
<protein>
    <submittedName>
        <fullName evidence="1">ATP-binding protein</fullName>
    </submittedName>
</protein>